<accession>A0A173WAG9</accession>
<protein>
    <submittedName>
        <fullName evidence="3">Stage V sporulation protein K</fullName>
    </submittedName>
</protein>
<dbReference type="AlphaFoldDB" id="A0A173WAG9"/>
<dbReference type="SUPFAM" id="SSF52540">
    <property type="entry name" value="P-loop containing nucleoside triphosphate hydrolases"/>
    <property type="match status" value="2"/>
</dbReference>
<evidence type="ECO:0000256" key="1">
    <source>
        <dbReference type="PROSITE-ProRule" id="PRU00339"/>
    </source>
</evidence>
<dbReference type="InterPro" id="IPR019734">
    <property type="entry name" value="TPR_rpt"/>
</dbReference>
<reference evidence="3 4" key="1">
    <citation type="submission" date="2015-09" db="EMBL/GenBank/DDBJ databases">
        <authorList>
            <consortium name="Pathogen Informatics"/>
        </authorList>
    </citation>
    <scope>NUCLEOTIDE SEQUENCE [LARGE SCALE GENOMIC DNA]</scope>
    <source>
        <strain evidence="3 4">2789STDY5608835</strain>
    </source>
</reference>
<dbReference type="PROSITE" id="PS50005">
    <property type="entry name" value="TPR"/>
    <property type="match status" value="1"/>
</dbReference>
<evidence type="ECO:0000313" key="4">
    <source>
        <dbReference type="Proteomes" id="UP000095395"/>
    </source>
</evidence>
<dbReference type="Proteomes" id="UP000095395">
    <property type="component" value="Unassembled WGS sequence"/>
</dbReference>
<keyword evidence="1" id="KW-0802">TPR repeat</keyword>
<feature type="coiled-coil region" evidence="2">
    <location>
        <begin position="383"/>
        <end position="422"/>
    </location>
</feature>
<gene>
    <name evidence="3" type="ORF">ERS852392_00107</name>
</gene>
<dbReference type="Pfam" id="PF13181">
    <property type="entry name" value="TPR_8"/>
    <property type="match status" value="1"/>
</dbReference>
<keyword evidence="2" id="KW-0175">Coiled coil</keyword>
<dbReference type="EMBL" id="CYYR01000001">
    <property type="protein sequence ID" value="CUN36424.1"/>
    <property type="molecule type" value="Genomic_DNA"/>
</dbReference>
<sequence length="900" mass="100486">MTSNCAYDKLKGIIDKLKKVMDHYGNAQFEVAELDKYEYKLKLDQMKSLTAEGKYEEAAEIADTINWRKIKNINALVKVGEIYEKVGRYDESKDVLLTAYDKSPIGRMIIYRLAEVAVRTKSFDEAKEYYQEFVEIAPHDNLKYVLKYEISKAQGADIGTLIGILEELKEQEYSEEWAYELAYLYHKAGMSEKCIDACDELILWFGDGPYVERALELKMLYQPLTKQQEDKYRTFRQRHDGVVEVRPEDPLESGEIIPEPVQIKDVKMSAERFNTQNLQEELQRSMQEIMNATEKEAVNDTMDNIKKLVEDIPYLQIPSEKEEEPQEEEVYQHIETDEEIDNSLKSNFQEMLVDEDGQMSLYMQGGRVAEPQVSGQMSIEDVLAEWEKTKRAAEAALQEAEQRKLESAKARALQEAEELLGRLADVIPMLDSGLTPKDLLDQKYLSKDGQPNDSAVSMVTNMNQFLQQEIDRLSDENAQMDEQLAAVGASPVGDYMANAGVAAEDAAQNVVAAGVQELMAEEELPEIAMPEGLDDIDNQWEDEDFEELDAEVPQENAASLAEHTAEQTKPEALAEADDTMEAGTSAEDVEAAILAETARQMAKESVEKEELPEIELPGDLDLGKEETAEEILPAIAEPEAFEVPDTISKLSKELREIFTYFVPITGMEEQLCQALTGASQHLAKGTTAGTGNMIIQGGSGSGKTVLATSMIKALQKETGKPNGKIGKIEASVLNQKDVAALLKKVAGGCLIIEKAGDLSRETALKLSLLLEQDTSGVLVIIEDTKHGIQKALSRDDGFAAKFSEKINIPIFTSDELVSFAKSYANELGYTIDEMGVLALYNSISNIEHADRETTLTEVKEIVDKAVAHSEKGGLKKAFSIITSRRYDEDDYIILREKDFD</sequence>
<proteinExistence type="predicted"/>
<dbReference type="InterPro" id="IPR027417">
    <property type="entry name" value="P-loop_NTPase"/>
</dbReference>
<feature type="coiled-coil region" evidence="2">
    <location>
        <begin position="456"/>
        <end position="483"/>
    </location>
</feature>
<feature type="repeat" description="TPR" evidence="1">
    <location>
        <begin position="107"/>
        <end position="140"/>
    </location>
</feature>
<dbReference type="RefSeq" id="WP_242864022.1">
    <property type="nucleotide sequence ID" value="NZ_CYYR01000001.1"/>
</dbReference>
<name>A0A173WAG9_9FIRM</name>
<dbReference type="Gene3D" id="1.25.40.10">
    <property type="entry name" value="Tetratricopeptide repeat domain"/>
    <property type="match status" value="1"/>
</dbReference>
<organism evidence="3 4">
    <name type="scientific">Roseburia inulinivorans</name>
    <dbReference type="NCBI Taxonomy" id="360807"/>
    <lineage>
        <taxon>Bacteria</taxon>
        <taxon>Bacillati</taxon>
        <taxon>Bacillota</taxon>
        <taxon>Clostridia</taxon>
        <taxon>Lachnospirales</taxon>
        <taxon>Lachnospiraceae</taxon>
        <taxon>Roseburia</taxon>
    </lineage>
</organism>
<dbReference type="InterPro" id="IPR011990">
    <property type="entry name" value="TPR-like_helical_dom_sf"/>
</dbReference>
<dbReference type="Gene3D" id="3.40.50.300">
    <property type="entry name" value="P-loop containing nucleotide triphosphate hydrolases"/>
    <property type="match status" value="1"/>
</dbReference>
<dbReference type="SUPFAM" id="SSF48452">
    <property type="entry name" value="TPR-like"/>
    <property type="match status" value="1"/>
</dbReference>
<evidence type="ECO:0000256" key="2">
    <source>
        <dbReference type="SAM" id="Coils"/>
    </source>
</evidence>
<evidence type="ECO:0000313" key="3">
    <source>
        <dbReference type="EMBL" id="CUN36424.1"/>
    </source>
</evidence>